<evidence type="ECO:0000259" key="2">
    <source>
        <dbReference type="Pfam" id="PF14111"/>
    </source>
</evidence>
<protein>
    <submittedName>
        <fullName evidence="3">Reverse transcriptase domain-containing protein</fullName>
    </submittedName>
</protein>
<feature type="region of interest" description="Disordered" evidence="1">
    <location>
        <begin position="76"/>
        <end position="95"/>
    </location>
</feature>
<feature type="compositionally biased region" description="Low complexity" evidence="1">
    <location>
        <begin position="567"/>
        <end position="577"/>
    </location>
</feature>
<gene>
    <name evidence="3" type="ORF">Tco_0725677</name>
</gene>
<comment type="caution">
    <text evidence="3">The sequence shown here is derived from an EMBL/GenBank/DDBJ whole genome shotgun (WGS) entry which is preliminary data.</text>
</comment>
<name>A0ABQ4YFR7_9ASTR</name>
<reference evidence="3" key="1">
    <citation type="journal article" date="2022" name="Int. J. Mol. Sci.">
        <title>Draft Genome of Tanacetum Coccineum: Genomic Comparison of Closely Related Tanacetum-Family Plants.</title>
        <authorList>
            <person name="Yamashiro T."/>
            <person name="Shiraishi A."/>
            <person name="Nakayama K."/>
            <person name="Satake H."/>
        </authorList>
    </citation>
    <scope>NUCLEOTIDE SEQUENCE</scope>
</reference>
<dbReference type="Pfam" id="PF14111">
    <property type="entry name" value="DUF4283"/>
    <property type="match status" value="1"/>
</dbReference>
<dbReference type="InterPro" id="IPR025558">
    <property type="entry name" value="DUF4283"/>
</dbReference>
<dbReference type="PANTHER" id="PTHR33116">
    <property type="entry name" value="REVERSE TRANSCRIPTASE ZINC-BINDING DOMAIN-CONTAINING PROTEIN-RELATED-RELATED"/>
    <property type="match status" value="1"/>
</dbReference>
<keyword evidence="4" id="KW-1185">Reference proteome</keyword>
<feature type="region of interest" description="Disordered" evidence="1">
    <location>
        <begin position="610"/>
        <end position="639"/>
    </location>
</feature>
<dbReference type="EMBL" id="BQNB010010329">
    <property type="protein sequence ID" value="GJS75796.1"/>
    <property type="molecule type" value="Genomic_DNA"/>
</dbReference>
<keyword evidence="3" id="KW-0695">RNA-directed DNA polymerase</keyword>
<feature type="compositionally biased region" description="Basic and acidic residues" evidence="1">
    <location>
        <begin position="619"/>
        <end position="639"/>
    </location>
</feature>
<dbReference type="GO" id="GO:0003964">
    <property type="term" value="F:RNA-directed DNA polymerase activity"/>
    <property type="evidence" value="ECO:0007669"/>
    <property type="project" value="UniProtKB-KW"/>
</dbReference>
<sequence>MPIDSNKPPDPLFDEFCELTKMTSAEEICNASFNDTKVKVVKGKHRKPFRGIKISTSGFTGAGMILRRLRSAKVSGKARDRVEGSSVDSGGGKRVSSSLLNNEINKVEANNVSNGNDGSFIKAPLNPSPCSDMENSHVAKSCGLKTSLDSTSMGDVGSIMCGLSSSKDGITIAQTGFLNENGMAGPSFMSNLASMDDVVSAGIGSHSPMDGISCDKDGDKFEFGKISGSKGILNKPNKPMFIVNFGSNVRTGCLFSSKPIGSPSLNAWASNEEEMALKMEYVPSAVSKLENGNRRIMFIVEEVIKGGQACSLQVYRYFVGTSMDYRVVRANLMRMWRVYDIEEITKTNSGIFYFKFKSEEGMKSVLESGPWMVQNIPLVLNIWEPGIWLEKAEPSTIPIWVCVHNIPMELCNGNGIGKIMSGVGKPMLMDKMTKDRCLKKARKLDFTRVLVEVSANDELLNVLEITYPPIGNREARVVKLEVRYQWKPPLCTHCKTFGHTSLACKLRPRTDEERAAKIVKDASNLKGPLEENCNAIGSDEDGFIQVGKNNKPILNPAKDGLSKNIKGGQSRSGQSSGFLRHSQKQDTNQGKSSFGYAGLTYVKKSVVQSTSISGTSKDNSNDGNKKGKQDLRQLSKDPNFKPKVLVRGSSLKINSSGDCNEPIPTMNSFLVLVDDFMVGDDSDINKDKSHVEDFESIWPDLKSEVDILMEAGIYPSKSVRLDWTVNQMDYFYKNCHKYHLDPSYEDEDVESECDGVAKSMRPEFEIDAATDMENDAAQVKNASNNASSNGGTRIIVGWAPNCINVMIMEQSAQVIHCFVKQLNGDSSLHCSFIYAHIHNVDRRSLWKSLRKYKRSLRDSPWIILGDFNTTLDPSKKFSGCSKVTTAMSNFRDCVAEIEVDDISMSGLNFTWNKSPGKVGGLLKKLDRVMGNVAFVTSFPTSYAHFLPFLTSDHTPAVLAIPEVAKGKLKPFKFHNYLTGKDGFIPTVKKVWDSKVKGFLMFSLVSKLKILKKPLRKLNFDQGNLFANVKRLRHELASIQAAMVSDPFSSDLREAELLCLKAFKEALKDEELFLRQKYKIEWLSEGDCNSKYFHNVVKGRINRGRIFVVEDMCGIPHFGSSVGDVVYMIRDISDNEIKAALFDIDNNKAPGPDGKLLKEVLNLIIKRNIAANPHFKYHWKCKDLKITHLCFADDLMLFCHGDSKYVSVLKNSLDEFGSVSGLFPSFPKSTMFIEGKLPVRHLGVPLLSKRLYVNDCFVLVDKVKKRILDWKNKSLSFAGRLQLILSVVGSMQVYWSSMFILPITISNEVERLIRDFLWNYGDFKRGKARIKWADVCKPKVEGGFEKEGLSWSWKKILSEFISKRKMYYSGLSLDCKVANVIENGVWKWRRGLSMESDCLNAIEPPCLTEGKKDKVFWKTVSGRHKDFSVNTVWNDLRVCSETEKNGDMRCVFFKNVLDSHDHLFFECEFSKKVWDSLKCMVRMDHALDCWSQIKEFMLKRPINKSIWSILQRLLIGASIYFIWQERNVRMFQDKSRSVEALTCLIKDTVRLRIMSVSLNDSTQVSEATSLWNFHVDRGMGMKKVQFHL</sequence>
<evidence type="ECO:0000313" key="3">
    <source>
        <dbReference type="EMBL" id="GJS75796.1"/>
    </source>
</evidence>
<evidence type="ECO:0000313" key="4">
    <source>
        <dbReference type="Proteomes" id="UP001151760"/>
    </source>
</evidence>
<keyword evidence="3" id="KW-0548">Nucleotidyltransferase</keyword>
<keyword evidence="3" id="KW-0808">Transferase</keyword>
<dbReference type="Proteomes" id="UP001151760">
    <property type="component" value="Unassembled WGS sequence"/>
</dbReference>
<feature type="region of interest" description="Disordered" evidence="1">
    <location>
        <begin position="547"/>
        <end position="591"/>
    </location>
</feature>
<organism evidence="3 4">
    <name type="scientific">Tanacetum coccineum</name>
    <dbReference type="NCBI Taxonomy" id="301880"/>
    <lineage>
        <taxon>Eukaryota</taxon>
        <taxon>Viridiplantae</taxon>
        <taxon>Streptophyta</taxon>
        <taxon>Embryophyta</taxon>
        <taxon>Tracheophyta</taxon>
        <taxon>Spermatophyta</taxon>
        <taxon>Magnoliopsida</taxon>
        <taxon>eudicotyledons</taxon>
        <taxon>Gunneridae</taxon>
        <taxon>Pentapetalae</taxon>
        <taxon>asterids</taxon>
        <taxon>campanulids</taxon>
        <taxon>Asterales</taxon>
        <taxon>Asteraceae</taxon>
        <taxon>Asteroideae</taxon>
        <taxon>Anthemideae</taxon>
        <taxon>Anthemidinae</taxon>
        <taxon>Tanacetum</taxon>
    </lineage>
</organism>
<dbReference type="PANTHER" id="PTHR33116:SF76">
    <property type="entry name" value="DUF4283 DOMAIN-CONTAINING PROTEIN"/>
    <property type="match status" value="1"/>
</dbReference>
<accession>A0ABQ4YFR7</accession>
<evidence type="ECO:0000256" key="1">
    <source>
        <dbReference type="SAM" id="MobiDB-lite"/>
    </source>
</evidence>
<dbReference type="InterPro" id="IPR036691">
    <property type="entry name" value="Endo/exonu/phosph_ase_sf"/>
</dbReference>
<dbReference type="Gene3D" id="3.60.10.10">
    <property type="entry name" value="Endonuclease/exonuclease/phosphatase"/>
    <property type="match status" value="1"/>
</dbReference>
<proteinExistence type="predicted"/>
<dbReference type="SUPFAM" id="SSF56219">
    <property type="entry name" value="DNase I-like"/>
    <property type="match status" value="1"/>
</dbReference>
<reference evidence="3" key="2">
    <citation type="submission" date="2022-01" db="EMBL/GenBank/DDBJ databases">
        <authorList>
            <person name="Yamashiro T."/>
            <person name="Shiraishi A."/>
            <person name="Satake H."/>
            <person name="Nakayama K."/>
        </authorList>
    </citation>
    <scope>NUCLEOTIDE SEQUENCE</scope>
</reference>
<feature type="domain" description="DUF4283" evidence="2">
    <location>
        <begin position="310"/>
        <end position="387"/>
    </location>
</feature>